<evidence type="ECO:0000313" key="18">
    <source>
        <dbReference type="Proteomes" id="UP000534870"/>
    </source>
</evidence>
<dbReference type="AlphaFoldDB" id="A0A7Y7IXU0"/>
<comment type="caution">
    <text evidence="17">The sequence shown here is derived from an EMBL/GenBank/DDBJ whole genome shotgun (WGS) entry which is preliminary data.</text>
</comment>
<dbReference type="Proteomes" id="UP000534870">
    <property type="component" value="Unassembled WGS sequence"/>
</dbReference>
<dbReference type="PROSITE" id="PS52016">
    <property type="entry name" value="TONB_DEPENDENT_REC_3"/>
    <property type="match status" value="1"/>
</dbReference>
<dbReference type="InterPro" id="IPR036942">
    <property type="entry name" value="Beta-barrel_TonB_sf"/>
</dbReference>
<gene>
    <name evidence="17" type="ORF">HUK84_13630</name>
</gene>
<evidence type="ECO:0000256" key="3">
    <source>
        <dbReference type="ARBA" id="ARBA00022452"/>
    </source>
</evidence>
<dbReference type="InterPro" id="IPR039426">
    <property type="entry name" value="TonB-dep_rcpt-like"/>
</dbReference>
<dbReference type="GO" id="GO:0009279">
    <property type="term" value="C:cell outer membrane"/>
    <property type="evidence" value="ECO:0007669"/>
    <property type="project" value="UniProtKB-SubCell"/>
</dbReference>
<feature type="domain" description="TonB-dependent receptor-like beta-barrel" evidence="15">
    <location>
        <begin position="326"/>
        <end position="754"/>
    </location>
</feature>
<evidence type="ECO:0000256" key="10">
    <source>
        <dbReference type="ARBA" id="ARBA00023237"/>
    </source>
</evidence>
<feature type="signal peptide" evidence="14">
    <location>
        <begin position="1"/>
        <end position="29"/>
    </location>
</feature>
<dbReference type="PANTHER" id="PTHR32552:SF81">
    <property type="entry name" value="TONB-DEPENDENT OUTER MEMBRANE RECEPTOR"/>
    <property type="match status" value="1"/>
</dbReference>
<name>A0A7Y7IXU0_9PROT</name>
<keyword evidence="4" id="KW-0410">Iron transport</keyword>
<dbReference type="Pfam" id="PF07715">
    <property type="entry name" value="Plug"/>
    <property type="match status" value="1"/>
</dbReference>
<dbReference type="Gene3D" id="2.40.170.20">
    <property type="entry name" value="TonB-dependent receptor, beta-barrel domain"/>
    <property type="match status" value="1"/>
</dbReference>
<keyword evidence="17" id="KW-0675">Receptor</keyword>
<evidence type="ECO:0000259" key="16">
    <source>
        <dbReference type="Pfam" id="PF07715"/>
    </source>
</evidence>
<sequence>MTAPSVPAPRTAWRAAGHLLGLLAGTALASQSAHARQAPQTLPQTLPHTPSRAAPAHHTLPPKPAKSSSTSASPPAGALEQITVTSERRRQSAQNVGISVSVLSGKELAARNVNDVFGLQYLTPSLQVTPQFGSGQPSFTIRGVGFNDYGSGNASPVGVYIDEVANPIPYATNGLMFDVARVEVLRGPQGTLYGRNTTGGAINYVLNQPTDRFAAGATVQYGSFAAQKYDGYVSGPVARGIRMRLAGESQQGGAWQYTDTGLHLGNVDRTALRLLTDIQLADTLKARIDLHGSLDRSDAAGLHLYAPLTTIAAYNPGGPVFPADSARDITRWGTSPQFAALAGIRPDQKPYHHIDVGGASIRLDQDFSFATLSNLAGYDVSSRREYDNFDASSLNVADVAFNTRSNVFQDELRLVSRGDHRLNWIAGLYYANEYLADQYLSGFQEAFHVDQGVFYSQIVNTVSGFGQATWRITPNLHLTGGLRLEHEARDLQDYRAFSFDDAGNVTNPGNVVRRRSLLYTLPSWKVELQYTPSRTDMLYVSISQGINSGGFTTYNTSNAYASSNPYQPEKLLAYEIGNKLDIPRAHLRLNVSAFYYDYRDEQILGAAVNAQAGLIGAIVNAPRSHLAGGEFEADWSPLPGLLLTQSGGWAVGQFDRFQAVYSDYRVGNVFYPIYQNRRGDALPAPKLTFNGSATYRWAWGRYDLSLGMNYSLRSTYRSLFGPLYNVAGYTIWGATASFAPHAGHWSLSAFGNNIFDKRYDIERNFFLVGDDIALAGMPATYGIRLGASF</sequence>
<evidence type="ECO:0000256" key="6">
    <source>
        <dbReference type="ARBA" id="ARBA00023004"/>
    </source>
</evidence>
<keyword evidence="6" id="KW-0408">Iron</keyword>
<evidence type="ECO:0000256" key="9">
    <source>
        <dbReference type="ARBA" id="ARBA00023136"/>
    </source>
</evidence>
<comment type="similarity">
    <text evidence="11 12">Belongs to the TonB-dependent receptor family.</text>
</comment>
<keyword evidence="10 11" id="KW-0998">Cell outer membrane</keyword>
<evidence type="ECO:0000256" key="4">
    <source>
        <dbReference type="ARBA" id="ARBA00022496"/>
    </source>
</evidence>
<dbReference type="InterPro" id="IPR000531">
    <property type="entry name" value="Beta-barrel_TonB"/>
</dbReference>
<feature type="compositionally biased region" description="Low complexity" evidence="13">
    <location>
        <begin position="39"/>
        <end position="50"/>
    </location>
</feature>
<evidence type="ECO:0000313" key="17">
    <source>
        <dbReference type="EMBL" id="NVN12147.1"/>
    </source>
</evidence>
<feature type="compositionally biased region" description="Low complexity" evidence="13">
    <location>
        <begin position="65"/>
        <end position="76"/>
    </location>
</feature>
<proteinExistence type="inferred from homology"/>
<evidence type="ECO:0000256" key="11">
    <source>
        <dbReference type="PROSITE-ProRule" id="PRU01360"/>
    </source>
</evidence>
<keyword evidence="7" id="KW-0406">Ion transport</keyword>
<evidence type="ECO:0000256" key="14">
    <source>
        <dbReference type="SAM" id="SignalP"/>
    </source>
</evidence>
<comment type="subcellular location">
    <subcellularLocation>
        <location evidence="1 11">Cell outer membrane</location>
        <topology evidence="1 11">Multi-pass membrane protein</topology>
    </subcellularLocation>
</comment>
<feature type="chain" id="PRO_5030561573" evidence="14">
    <location>
        <begin position="30"/>
        <end position="789"/>
    </location>
</feature>
<dbReference type="Pfam" id="PF00593">
    <property type="entry name" value="TonB_dep_Rec_b-barrel"/>
    <property type="match status" value="1"/>
</dbReference>
<organism evidence="17 18">
    <name type="scientific">Nguyenibacter vanlangensis</name>
    <dbReference type="NCBI Taxonomy" id="1216886"/>
    <lineage>
        <taxon>Bacteria</taxon>
        <taxon>Pseudomonadati</taxon>
        <taxon>Pseudomonadota</taxon>
        <taxon>Alphaproteobacteria</taxon>
        <taxon>Acetobacterales</taxon>
        <taxon>Acetobacteraceae</taxon>
        <taxon>Nguyenibacter</taxon>
    </lineage>
</organism>
<keyword evidence="14" id="KW-0732">Signal</keyword>
<reference evidence="17 18" key="1">
    <citation type="submission" date="2020-06" db="EMBL/GenBank/DDBJ databases">
        <title>Description of novel acetic acid bacteria.</title>
        <authorList>
            <person name="Sombolestani A."/>
        </authorList>
    </citation>
    <scope>NUCLEOTIDE SEQUENCE [LARGE SCALE GENOMIC DNA]</scope>
    <source>
        <strain evidence="17 18">LMG 31431</strain>
    </source>
</reference>
<evidence type="ECO:0000256" key="8">
    <source>
        <dbReference type="ARBA" id="ARBA00023077"/>
    </source>
</evidence>
<dbReference type="RefSeq" id="WP_176640773.1">
    <property type="nucleotide sequence ID" value="NZ_JABXXP010000350.1"/>
</dbReference>
<evidence type="ECO:0000259" key="15">
    <source>
        <dbReference type="Pfam" id="PF00593"/>
    </source>
</evidence>
<accession>A0A7Y7IXU0</accession>
<evidence type="ECO:0000256" key="7">
    <source>
        <dbReference type="ARBA" id="ARBA00023065"/>
    </source>
</evidence>
<evidence type="ECO:0000256" key="5">
    <source>
        <dbReference type="ARBA" id="ARBA00022692"/>
    </source>
</evidence>
<keyword evidence="2 11" id="KW-0813">Transport</keyword>
<evidence type="ECO:0000256" key="12">
    <source>
        <dbReference type="RuleBase" id="RU003357"/>
    </source>
</evidence>
<dbReference type="InterPro" id="IPR012910">
    <property type="entry name" value="Plug_dom"/>
</dbReference>
<evidence type="ECO:0000256" key="13">
    <source>
        <dbReference type="SAM" id="MobiDB-lite"/>
    </source>
</evidence>
<feature type="domain" description="TonB-dependent receptor plug" evidence="16">
    <location>
        <begin position="94"/>
        <end position="201"/>
    </location>
</feature>
<keyword evidence="3 11" id="KW-1134">Transmembrane beta strand</keyword>
<evidence type="ECO:0000256" key="1">
    <source>
        <dbReference type="ARBA" id="ARBA00004571"/>
    </source>
</evidence>
<feature type="region of interest" description="Disordered" evidence="13">
    <location>
        <begin position="31"/>
        <end position="78"/>
    </location>
</feature>
<keyword evidence="8 12" id="KW-0798">TonB box</keyword>
<keyword evidence="5 11" id="KW-0812">Transmembrane</keyword>
<dbReference type="GO" id="GO:0006826">
    <property type="term" value="P:iron ion transport"/>
    <property type="evidence" value="ECO:0007669"/>
    <property type="project" value="UniProtKB-KW"/>
</dbReference>
<dbReference type="SUPFAM" id="SSF56935">
    <property type="entry name" value="Porins"/>
    <property type="match status" value="1"/>
</dbReference>
<protein>
    <submittedName>
        <fullName evidence="17">TonB-dependent receptor</fullName>
    </submittedName>
</protein>
<evidence type="ECO:0000256" key="2">
    <source>
        <dbReference type="ARBA" id="ARBA00022448"/>
    </source>
</evidence>
<keyword evidence="9 11" id="KW-0472">Membrane</keyword>
<dbReference type="EMBL" id="JABXXP010000350">
    <property type="protein sequence ID" value="NVN12147.1"/>
    <property type="molecule type" value="Genomic_DNA"/>
</dbReference>
<dbReference type="PANTHER" id="PTHR32552">
    <property type="entry name" value="FERRICHROME IRON RECEPTOR-RELATED"/>
    <property type="match status" value="1"/>
</dbReference>